<comment type="caution">
    <text evidence="6">The sequence shown here is derived from an EMBL/GenBank/DDBJ whole genome shotgun (WGS) entry which is preliminary data.</text>
</comment>
<dbReference type="EMBL" id="BAZW01000028">
    <property type="protein sequence ID" value="GAO30690.1"/>
    <property type="molecule type" value="Genomic_DNA"/>
</dbReference>
<dbReference type="AlphaFoldDB" id="A0A0E9M0M2"/>
<keyword evidence="2" id="KW-0813">Transport</keyword>
<dbReference type="OrthoDB" id="9797092at2"/>
<dbReference type="Proteomes" id="UP000032900">
    <property type="component" value="Unassembled WGS sequence"/>
</dbReference>
<dbReference type="InterPro" id="IPR016131">
    <property type="entry name" value="Haemerythrin_Fe_BS"/>
</dbReference>
<dbReference type="NCBIfam" id="TIGR02481">
    <property type="entry name" value="hemeryth_dom"/>
    <property type="match status" value="1"/>
</dbReference>
<comment type="similarity">
    <text evidence="1">Belongs to the hemerythrin family.</text>
</comment>
<accession>A0A0E9M0M2</accession>
<protein>
    <submittedName>
        <fullName evidence="6">Hemerythrin-like metal-binding protein</fullName>
    </submittedName>
</protein>
<proteinExistence type="inferred from homology"/>
<dbReference type="PROSITE" id="PS00550">
    <property type="entry name" value="HEMERYTHRINS"/>
    <property type="match status" value="1"/>
</dbReference>
<dbReference type="PANTHER" id="PTHR37164">
    <property type="entry name" value="BACTERIOHEMERYTHRIN"/>
    <property type="match status" value="1"/>
</dbReference>
<dbReference type="GO" id="GO:0005344">
    <property type="term" value="F:oxygen carrier activity"/>
    <property type="evidence" value="ECO:0007669"/>
    <property type="project" value="UniProtKB-KW"/>
</dbReference>
<sequence length="132" mass="15723">MIQWTSGFSVNHAQLDQEHQALFHALNQFYLGIQNSEPKERMFKLIEDLIKYAKTHFDNEEKHMEAIKFPGIEKHKQEHRAFELKTSDFYSKYKSGKLLMSVEITNFIKDWITHHIKTQDYQYARFGAAMPL</sequence>
<evidence type="ECO:0000259" key="5">
    <source>
        <dbReference type="Pfam" id="PF01814"/>
    </source>
</evidence>
<dbReference type="InterPro" id="IPR012827">
    <property type="entry name" value="Hemerythrin_metal-bd"/>
</dbReference>
<dbReference type="RefSeq" id="WP_062125904.1">
    <property type="nucleotide sequence ID" value="NZ_BAZW01000028.1"/>
</dbReference>
<dbReference type="STRING" id="1236989.JCM15548_12991"/>
<gene>
    <name evidence="6" type="ORF">JCM15548_12991</name>
</gene>
<keyword evidence="4" id="KW-0408">Iron</keyword>
<evidence type="ECO:0000313" key="7">
    <source>
        <dbReference type="Proteomes" id="UP000032900"/>
    </source>
</evidence>
<keyword evidence="2" id="KW-0561">Oxygen transport</keyword>
<dbReference type="InterPro" id="IPR050669">
    <property type="entry name" value="Hemerythrin"/>
</dbReference>
<dbReference type="Pfam" id="PF01814">
    <property type="entry name" value="Hemerythrin"/>
    <property type="match status" value="1"/>
</dbReference>
<evidence type="ECO:0000256" key="2">
    <source>
        <dbReference type="ARBA" id="ARBA00022621"/>
    </source>
</evidence>
<keyword evidence="3" id="KW-0479">Metal-binding</keyword>
<evidence type="ECO:0000256" key="3">
    <source>
        <dbReference type="ARBA" id="ARBA00022723"/>
    </source>
</evidence>
<reference evidence="6 7" key="1">
    <citation type="journal article" date="2015" name="Microbes Environ.">
        <title>Distribution and evolution of nitrogen fixation genes in the phylum bacteroidetes.</title>
        <authorList>
            <person name="Inoue J."/>
            <person name="Oshima K."/>
            <person name="Suda W."/>
            <person name="Sakamoto M."/>
            <person name="Iino T."/>
            <person name="Noda S."/>
            <person name="Hongoh Y."/>
            <person name="Hattori M."/>
            <person name="Ohkuma M."/>
        </authorList>
    </citation>
    <scope>NUCLEOTIDE SEQUENCE [LARGE SCALE GENOMIC DNA]</scope>
    <source>
        <strain evidence="6">JCM 15548</strain>
    </source>
</reference>
<dbReference type="CDD" id="cd12107">
    <property type="entry name" value="Hemerythrin"/>
    <property type="match status" value="1"/>
</dbReference>
<organism evidence="6 7">
    <name type="scientific">Geofilum rubicundum JCM 15548</name>
    <dbReference type="NCBI Taxonomy" id="1236989"/>
    <lineage>
        <taxon>Bacteria</taxon>
        <taxon>Pseudomonadati</taxon>
        <taxon>Bacteroidota</taxon>
        <taxon>Bacteroidia</taxon>
        <taxon>Marinilabiliales</taxon>
        <taxon>Marinilabiliaceae</taxon>
        <taxon>Geofilum</taxon>
    </lineage>
</organism>
<keyword evidence="7" id="KW-1185">Reference proteome</keyword>
<dbReference type="PANTHER" id="PTHR37164:SF1">
    <property type="entry name" value="BACTERIOHEMERYTHRIN"/>
    <property type="match status" value="1"/>
</dbReference>
<dbReference type="GO" id="GO:0046872">
    <property type="term" value="F:metal ion binding"/>
    <property type="evidence" value="ECO:0007669"/>
    <property type="project" value="UniProtKB-KW"/>
</dbReference>
<dbReference type="InterPro" id="IPR012312">
    <property type="entry name" value="Hemerythrin-like"/>
</dbReference>
<dbReference type="SUPFAM" id="SSF47188">
    <property type="entry name" value="Hemerythrin-like"/>
    <property type="match status" value="1"/>
</dbReference>
<evidence type="ECO:0000313" key="6">
    <source>
        <dbReference type="EMBL" id="GAO30690.1"/>
    </source>
</evidence>
<name>A0A0E9M0M2_9BACT</name>
<evidence type="ECO:0000256" key="4">
    <source>
        <dbReference type="ARBA" id="ARBA00023004"/>
    </source>
</evidence>
<feature type="domain" description="Hemerythrin-like" evidence="5">
    <location>
        <begin position="13"/>
        <end position="123"/>
    </location>
</feature>
<evidence type="ECO:0000256" key="1">
    <source>
        <dbReference type="ARBA" id="ARBA00010587"/>
    </source>
</evidence>
<dbReference type="Gene3D" id="1.20.120.50">
    <property type="entry name" value="Hemerythrin-like"/>
    <property type="match status" value="1"/>
</dbReference>
<dbReference type="InterPro" id="IPR035938">
    <property type="entry name" value="Hemerythrin-like_sf"/>
</dbReference>
<dbReference type="NCBIfam" id="NF033749">
    <property type="entry name" value="bact_hemeryth"/>
    <property type="match status" value="1"/>
</dbReference>